<gene>
    <name evidence="4" type="primary">Aste57867_13949</name>
    <name evidence="3" type="ORF">As57867_013898</name>
    <name evidence="4" type="ORF">ASTE57867_13949</name>
</gene>
<organism evidence="4 5">
    <name type="scientific">Aphanomyces stellatus</name>
    <dbReference type="NCBI Taxonomy" id="120398"/>
    <lineage>
        <taxon>Eukaryota</taxon>
        <taxon>Sar</taxon>
        <taxon>Stramenopiles</taxon>
        <taxon>Oomycota</taxon>
        <taxon>Saprolegniomycetes</taxon>
        <taxon>Saprolegniales</taxon>
        <taxon>Verrucalvaceae</taxon>
        <taxon>Aphanomyces</taxon>
    </lineage>
</organism>
<dbReference type="PANTHER" id="PTHR48011:SF4">
    <property type="entry name" value="MITOGEN-ACTIVATED PROTEIN KINASE KINASE KINASE 19"/>
    <property type="match status" value="1"/>
</dbReference>
<protein>
    <submittedName>
        <fullName evidence="4">Aste57867_13949 protein</fullName>
    </submittedName>
</protein>
<accession>A0A485KZG5</accession>
<reference evidence="4 5" key="1">
    <citation type="submission" date="2019-03" db="EMBL/GenBank/DDBJ databases">
        <authorList>
            <person name="Gaulin E."/>
            <person name="Dumas B."/>
        </authorList>
    </citation>
    <scope>NUCLEOTIDE SEQUENCE [LARGE SCALE GENOMIC DNA]</scope>
    <source>
        <strain evidence="4">CBS 568.67</strain>
    </source>
</reference>
<dbReference type="PANTHER" id="PTHR48011">
    <property type="entry name" value="CCR4-NOT TRANSCRIPTIONAL COMPLEX SUBUNIT CAF120-RELATED"/>
    <property type="match status" value="1"/>
</dbReference>
<keyword evidence="1" id="KW-0732">Signal</keyword>
<evidence type="ECO:0000259" key="2">
    <source>
        <dbReference type="PROSITE" id="PS50011"/>
    </source>
</evidence>
<dbReference type="InterPro" id="IPR000719">
    <property type="entry name" value="Prot_kinase_dom"/>
</dbReference>
<dbReference type="AlphaFoldDB" id="A0A485KZG5"/>
<dbReference type="Pfam" id="PF00069">
    <property type="entry name" value="Pkinase"/>
    <property type="match status" value="1"/>
</dbReference>
<dbReference type="PROSITE" id="PS50011">
    <property type="entry name" value="PROTEIN_KINASE_DOM"/>
    <property type="match status" value="1"/>
</dbReference>
<dbReference type="GO" id="GO:0007165">
    <property type="term" value="P:signal transduction"/>
    <property type="evidence" value="ECO:0007669"/>
    <property type="project" value="TreeGrafter"/>
</dbReference>
<dbReference type="GO" id="GO:0004672">
    <property type="term" value="F:protein kinase activity"/>
    <property type="evidence" value="ECO:0007669"/>
    <property type="project" value="InterPro"/>
</dbReference>
<dbReference type="Proteomes" id="UP000332933">
    <property type="component" value="Unassembled WGS sequence"/>
</dbReference>
<evidence type="ECO:0000313" key="3">
    <source>
        <dbReference type="EMBL" id="KAF0695219.1"/>
    </source>
</evidence>
<proteinExistence type="predicted"/>
<dbReference type="Gene3D" id="1.10.510.10">
    <property type="entry name" value="Transferase(Phosphotransferase) domain 1"/>
    <property type="match status" value="1"/>
</dbReference>
<dbReference type="OrthoDB" id="66170at2759"/>
<evidence type="ECO:0000313" key="5">
    <source>
        <dbReference type="Proteomes" id="UP000332933"/>
    </source>
</evidence>
<dbReference type="SMART" id="SM00220">
    <property type="entry name" value="S_TKc"/>
    <property type="match status" value="1"/>
</dbReference>
<feature type="chain" id="PRO_5033827415" evidence="1">
    <location>
        <begin position="23"/>
        <end position="218"/>
    </location>
</feature>
<dbReference type="GO" id="GO:0005524">
    <property type="term" value="F:ATP binding"/>
    <property type="evidence" value="ECO:0007669"/>
    <property type="project" value="InterPro"/>
</dbReference>
<name>A0A485KZG5_9STRA</name>
<dbReference type="InterPro" id="IPR011009">
    <property type="entry name" value="Kinase-like_dom_sf"/>
</dbReference>
<dbReference type="EMBL" id="VJMH01005497">
    <property type="protein sequence ID" value="KAF0695219.1"/>
    <property type="molecule type" value="Genomic_DNA"/>
</dbReference>
<sequence>MNDPRMGKALVALLQASVYATACPVIGSICVAVKQSGHPIFAAKNKRRHGDNLVVKLSLGRHEIDFFNVQHAIKGIVKYIDGAEVQLDSFRCHALILERGSCSGLRRRPLLRTNLLLRYNFVEEVVRAVQGCHNLNHIHGDVKLNNVMVFVAAFGGVTQYKLIDFDNATRVGQPMTKHCTPEYCPPEMTKYILGHTTEPVVADTSFDVWCTAVLILKL</sequence>
<evidence type="ECO:0000313" key="4">
    <source>
        <dbReference type="EMBL" id="VFT90779.1"/>
    </source>
</evidence>
<dbReference type="EMBL" id="CAADRA010005518">
    <property type="protein sequence ID" value="VFT90779.1"/>
    <property type="molecule type" value="Genomic_DNA"/>
</dbReference>
<dbReference type="SUPFAM" id="SSF56112">
    <property type="entry name" value="Protein kinase-like (PK-like)"/>
    <property type="match status" value="1"/>
</dbReference>
<evidence type="ECO:0000256" key="1">
    <source>
        <dbReference type="SAM" id="SignalP"/>
    </source>
</evidence>
<feature type="signal peptide" evidence="1">
    <location>
        <begin position="1"/>
        <end position="22"/>
    </location>
</feature>
<keyword evidence="5" id="KW-1185">Reference proteome</keyword>
<dbReference type="InterPro" id="IPR052751">
    <property type="entry name" value="Plant_MAPKKK"/>
</dbReference>
<reference evidence="3" key="2">
    <citation type="submission" date="2019-06" db="EMBL/GenBank/DDBJ databases">
        <title>Genomics analysis of Aphanomyces spp. identifies a new class of oomycete effector associated with host adaptation.</title>
        <authorList>
            <person name="Gaulin E."/>
        </authorList>
    </citation>
    <scope>NUCLEOTIDE SEQUENCE</scope>
    <source>
        <strain evidence="3">CBS 578.67</strain>
    </source>
</reference>
<feature type="domain" description="Protein kinase" evidence="2">
    <location>
        <begin position="1"/>
        <end position="218"/>
    </location>
</feature>